<dbReference type="AlphaFoldDB" id="A0A9Q3L504"/>
<sequence>MARRVPVQDALMRTPLLSMMMKAIPSGDGCHNPKQAYGNTSARLSWCPQVLIFPPPLLGQHPIVTSLLDRIKLIIQPMKHGNGERTFKLELCHPVTQKQCTSMTAKIP</sequence>
<dbReference type="Proteomes" id="UP000765509">
    <property type="component" value="Unassembled WGS sequence"/>
</dbReference>
<gene>
    <name evidence="1" type="ORF">O181_131611</name>
</gene>
<keyword evidence="2" id="KW-1185">Reference proteome</keyword>
<evidence type="ECO:0000313" key="1">
    <source>
        <dbReference type="EMBL" id="MBW0591896.1"/>
    </source>
</evidence>
<reference evidence="1" key="1">
    <citation type="submission" date="2021-03" db="EMBL/GenBank/DDBJ databases">
        <title>Draft genome sequence of rust myrtle Austropuccinia psidii MF-1, a brazilian biotype.</title>
        <authorList>
            <person name="Quecine M.C."/>
            <person name="Pachon D.M.R."/>
            <person name="Bonatelli M.L."/>
            <person name="Correr F.H."/>
            <person name="Franceschini L.M."/>
            <person name="Leite T.F."/>
            <person name="Margarido G.R.A."/>
            <person name="Almeida C.A."/>
            <person name="Ferrarezi J.A."/>
            <person name="Labate C.A."/>
        </authorList>
    </citation>
    <scope>NUCLEOTIDE SEQUENCE</scope>
    <source>
        <strain evidence="1">MF-1</strain>
    </source>
</reference>
<protein>
    <submittedName>
        <fullName evidence="1">Uncharacterized protein</fullName>
    </submittedName>
</protein>
<organism evidence="1 2">
    <name type="scientific">Austropuccinia psidii MF-1</name>
    <dbReference type="NCBI Taxonomy" id="1389203"/>
    <lineage>
        <taxon>Eukaryota</taxon>
        <taxon>Fungi</taxon>
        <taxon>Dikarya</taxon>
        <taxon>Basidiomycota</taxon>
        <taxon>Pucciniomycotina</taxon>
        <taxon>Pucciniomycetes</taxon>
        <taxon>Pucciniales</taxon>
        <taxon>Sphaerophragmiaceae</taxon>
        <taxon>Austropuccinia</taxon>
    </lineage>
</organism>
<proteinExistence type="predicted"/>
<comment type="caution">
    <text evidence="1">The sequence shown here is derived from an EMBL/GenBank/DDBJ whole genome shotgun (WGS) entry which is preliminary data.</text>
</comment>
<dbReference type="EMBL" id="AVOT02145538">
    <property type="protein sequence ID" value="MBW0591896.1"/>
    <property type="molecule type" value="Genomic_DNA"/>
</dbReference>
<evidence type="ECO:0000313" key="2">
    <source>
        <dbReference type="Proteomes" id="UP000765509"/>
    </source>
</evidence>
<name>A0A9Q3L504_9BASI</name>
<accession>A0A9Q3L504</accession>